<dbReference type="PANTHER" id="PTHR42792:SF1">
    <property type="entry name" value="FLAGELLAR HOOK-ASSOCIATED PROTEIN 3"/>
    <property type="match status" value="1"/>
</dbReference>
<dbReference type="InterPro" id="IPR046358">
    <property type="entry name" value="Flagellin_C"/>
</dbReference>
<feature type="domain" description="Flagellin C-terminal" evidence="5">
    <location>
        <begin position="466"/>
        <end position="549"/>
    </location>
</feature>
<comment type="similarity">
    <text evidence="2">Belongs to the bacterial flagellin family.</text>
</comment>
<protein>
    <submittedName>
        <fullName evidence="6">Flagellar hook-associated protein 3</fullName>
    </submittedName>
</protein>
<keyword evidence="3" id="KW-0975">Bacterial flagellum</keyword>
<dbReference type="InterPro" id="IPR001029">
    <property type="entry name" value="Flagellin_N"/>
</dbReference>
<dbReference type="Pfam" id="PF00669">
    <property type="entry name" value="Flagellin_N"/>
    <property type="match status" value="1"/>
</dbReference>
<name>A0A151AR28_9CLOT</name>
<dbReference type="GO" id="GO:0071973">
    <property type="term" value="P:bacterial-type flagellum-dependent cell motility"/>
    <property type="evidence" value="ECO:0007669"/>
    <property type="project" value="InterPro"/>
</dbReference>
<comment type="caution">
    <text evidence="6">The sequence shown here is derived from an EMBL/GenBank/DDBJ whole genome shotgun (WGS) entry which is preliminary data.</text>
</comment>
<sequence>MRVTNRMLSNTFLSDMRVNLENMKKLQEQMTSGKEIRRPSDDPFKVARAMQLHTDINANKQYNNNITDTINWLNTTDTALGQIGDVLQRVRELLVSAGNAGYSSNEREAIKDEINEKIGELAQILNTNFDGAYIFGGTRGTTKPVDVTGELIYKEDYKTVVNNIEDWKKKISFFDKDDNPLGTGDGSIDLSGIDMSKFTLSDLSDEINKQLKAAGIEGIKAMPVYSENSIRFINSTGDNIVIDGIPSEANKVTVKPTTIAESGNTRLIYYNKDGSELPIKTLIQYTNIDNWQGKKLVFQVNGEDTPLEVVIDTSTIEDPEPPTKPLTDEEKIVKSINNVINENENLKGKMKAELVKEGAKSYIKLTSLETNEIKLLKPEDDSTSVADISDELYDKPIGNVQYEMIGSKLKVQISQGVTMDYSVSAIDILEFTNSDGEVLDLRQILTDIVNHLGDENSVDKLTSEDLKNMDDVISNLLKIRSEVGAKQNRMDSAKEKNTDANFNMTEILSETEDIDITEKIMEYATMQTVYLASLQTSAKVLQPSLIDYL</sequence>
<proteinExistence type="inferred from homology"/>
<evidence type="ECO:0000313" key="6">
    <source>
        <dbReference type="EMBL" id="KYH30076.1"/>
    </source>
</evidence>
<dbReference type="InterPro" id="IPR001492">
    <property type="entry name" value="Flagellin"/>
</dbReference>
<keyword evidence="7" id="KW-1185">Reference proteome</keyword>
<dbReference type="Proteomes" id="UP000075374">
    <property type="component" value="Unassembled WGS sequence"/>
</dbReference>
<organism evidence="6 7">
    <name type="scientific">Clostridium colicanis DSM 13634</name>
    <dbReference type="NCBI Taxonomy" id="1121305"/>
    <lineage>
        <taxon>Bacteria</taxon>
        <taxon>Bacillati</taxon>
        <taxon>Bacillota</taxon>
        <taxon>Clostridia</taxon>
        <taxon>Eubacteriales</taxon>
        <taxon>Clostridiaceae</taxon>
        <taxon>Clostridium</taxon>
    </lineage>
</organism>
<evidence type="ECO:0000256" key="2">
    <source>
        <dbReference type="ARBA" id="ARBA00005709"/>
    </source>
</evidence>
<dbReference type="AlphaFoldDB" id="A0A151AR28"/>
<dbReference type="GO" id="GO:0009424">
    <property type="term" value="C:bacterial-type flagellum hook"/>
    <property type="evidence" value="ECO:0007669"/>
    <property type="project" value="InterPro"/>
</dbReference>
<keyword evidence="6" id="KW-0966">Cell projection</keyword>
<comment type="subcellular location">
    <subcellularLocation>
        <location evidence="1">Bacterial flagellum</location>
    </subcellularLocation>
</comment>
<dbReference type="SUPFAM" id="SSF64518">
    <property type="entry name" value="Phase 1 flagellin"/>
    <property type="match status" value="1"/>
</dbReference>
<accession>A0A151AR28</accession>
<dbReference type="InterPro" id="IPR013384">
    <property type="entry name" value="Flagell_FlgL"/>
</dbReference>
<dbReference type="EMBL" id="LTBB01000001">
    <property type="protein sequence ID" value="KYH30076.1"/>
    <property type="molecule type" value="Genomic_DNA"/>
</dbReference>
<dbReference type="Gene3D" id="1.20.1330.10">
    <property type="entry name" value="f41 fragment of flagellin, N-terminal domain"/>
    <property type="match status" value="2"/>
</dbReference>
<evidence type="ECO:0000259" key="5">
    <source>
        <dbReference type="Pfam" id="PF00700"/>
    </source>
</evidence>
<reference evidence="6 7" key="1">
    <citation type="submission" date="2016-02" db="EMBL/GenBank/DDBJ databases">
        <title>Genome sequence of Clostridium colicanis DSM 13634.</title>
        <authorList>
            <person name="Poehlein A."/>
            <person name="Daniel R."/>
        </authorList>
    </citation>
    <scope>NUCLEOTIDE SEQUENCE [LARGE SCALE GENOMIC DNA]</scope>
    <source>
        <strain evidence="6 7">DSM 13634</strain>
    </source>
</reference>
<dbReference type="NCBIfam" id="TIGR02550">
    <property type="entry name" value="flagell_flgL"/>
    <property type="match status" value="1"/>
</dbReference>
<dbReference type="RefSeq" id="WP_082787787.1">
    <property type="nucleotide sequence ID" value="NZ_LTBB01000001.1"/>
</dbReference>
<evidence type="ECO:0000313" key="7">
    <source>
        <dbReference type="Proteomes" id="UP000075374"/>
    </source>
</evidence>
<keyword evidence="6" id="KW-0282">Flagellum</keyword>
<keyword evidence="6" id="KW-0969">Cilium</keyword>
<dbReference type="Pfam" id="PF00700">
    <property type="entry name" value="Flagellin_C"/>
    <property type="match status" value="1"/>
</dbReference>
<dbReference type="PATRIC" id="fig|1121305.3.peg.14"/>
<evidence type="ECO:0000256" key="3">
    <source>
        <dbReference type="ARBA" id="ARBA00023143"/>
    </source>
</evidence>
<evidence type="ECO:0000259" key="4">
    <source>
        <dbReference type="Pfam" id="PF00669"/>
    </source>
</evidence>
<dbReference type="GO" id="GO:0005198">
    <property type="term" value="F:structural molecule activity"/>
    <property type="evidence" value="ECO:0007669"/>
    <property type="project" value="InterPro"/>
</dbReference>
<feature type="domain" description="Flagellin N-terminal" evidence="4">
    <location>
        <begin position="5"/>
        <end position="138"/>
    </location>
</feature>
<dbReference type="STRING" id="1121305.CLCOL_00140"/>
<evidence type="ECO:0000256" key="1">
    <source>
        <dbReference type="ARBA" id="ARBA00004365"/>
    </source>
</evidence>
<gene>
    <name evidence="6" type="primary">flgL</name>
    <name evidence="6" type="ORF">CLCOL_00140</name>
</gene>
<dbReference type="PANTHER" id="PTHR42792">
    <property type="entry name" value="FLAGELLIN"/>
    <property type="match status" value="1"/>
</dbReference>